<keyword evidence="2" id="KW-0158">Chromosome</keyword>
<dbReference type="SMART" id="SM00468">
    <property type="entry name" value="PreSET"/>
    <property type="match status" value="1"/>
</dbReference>
<evidence type="ECO:0000256" key="2">
    <source>
        <dbReference type="ARBA" id="ARBA00022454"/>
    </source>
</evidence>
<sequence>MNNQYAKLSDPNDPFSQQLDQYGFPMDPPTLISSDITKGNASTEFPITAVNEIDDERLPVGYVYVAVNVDPDKIYTKDDETGCNCQGQCEKETCACIKMSQIELDENGHVINSPNLVDHFYDWAIFECSGICKCAGKCKHRMTPEKFNLRVQLFKTEKAGFGCRALQYIQQGTFICEFTGELLSYKEAKVRPNDYPYYVTSMGSENEEQIGHYVDPTTYGNISRFFNHSCSENLAPIRFFSTHRSPTRPHIGFVAIKDIILYEELTINYGKIWWRDKVERFPNMYCQCGAPNCMWPPPGTKKRTREEKLLEMNRKALLSYKASLERTEGRVIDGPKEFGELWTSCFPPVIDKS</sequence>
<evidence type="ECO:0000256" key="4">
    <source>
        <dbReference type="ARBA" id="ARBA00022691"/>
    </source>
</evidence>
<accession>A0A914EMD9</accession>
<name>A0A914EMD9_9BILA</name>
<dbReference type="Pfam" id="PF05033">
    <property type="entry name" value="Pre-SET"/>
    <property type="match status" value="1"/>
</dbReference>
<keyword evidence="6" id="KW-1185">Reference proteome</keyword>
<dbReference type="InterPro" id="IPR046341">
    <property type="entry name" value="SET_dom_sf"/>
</dbReference>
<dbReference type="Pfam" id="PF00856">
    <property type="entry name" value="SET"/>
    <property type="match status" value="1"/>
</dbReference>
<evidence type="ECO:0000256" key="1">
    <source>
        <dbReference type="ARBA" id="ARBA00004286"/>
    </source>
</evidence>
<dbReference type="GO" id="GO:0000122">
    <property type="term" value="P:negative regulation of transcription by RNA polymerase II"/>
    <property type="evidence" value="ECO:0007669"/>
    <property type="project" value="TreeGrafter"/>
</dbReference>
<dbReference type="GO" id="GO:0008270">
    <property type="term" value="F:zinc ion binding"/>
    <property type="evidence" value="ECO:0007669"/>
    <property type="project" value="InterPro"/>
</dbReference>
<protein>
    <submittedName>
        <fullName evidence="7">SET domain-containing protein</fullName>
    </submittedName>
</protein>
<dbReference type="SUPFAM" id="SSF82199">
    <property type="entry name" value="SET domain"/>
    <property type="match status" value="1"/>
</dbReference>
<keyword evidence="4" id="KW-0949">S-adenosyl-L-methionine</keyword>
<dbReference type="GO" id="GO:0000785">
    <property type="term" value="C:chromatin"/>
    <property type="evidence" value="ECO:0007669"/>
    <property type="project" value="TreeGrafter"/>
</dbReference>
<organism evidence="6 7">
    <name type="scientific">Acrobeloides nanus</name>
    <dbReference type="NCBI Taxonomy" id="290746"/>
    <lineage>
        <taxon>Eukaryota</taxon>
        <taxon>Metazoa</taxon>
        <taxon>Ecdysozoa</taxon>
        <taxon>Nematoda</taxon>
        <taxon>Chromadorea</taxon>
        <taxon>Rhabditida</taxon>
        <taxon>Tylenchina</taxon>
        <taxon>Cephalobomorpha</taxon>
        <taxon>Cephaloboidea</taxon>
        <taxon>Cephalobidae</taxon>
        <taxon>Acrobeloides</taxon>
    </lineage>
</organism>
<dbReference type="GO" id="GO:0046974">
    <property type="term" value="F:histone H3K9 methyltransferase activity"/>
    <property type="evidence" value="ECO:0007669"/>
    <property type="project" value="TreeGrafter"/>
</dbReference>
<keyword evidence="3" id="KW-0489">Methyltransferase</keyword>
<comment type="subcellular location">
    <subcellularLocation>
        <location evidence="1">Chromosome</location>
    </subcellularLocation>
</comment>
<dbReference type="Proteomes" id="UP000887540">
    <property type="component" value="Unplaced"/>
</dbReference>
<evidence type="ECO:0000313" key="6">
    <source>
        <dbReference type="Proteomes" id="UP000887540"/>
    </source>
</evidence>
<evidence type="ECO:0000256" key="3">
    <source>
        <dbReference type="ARBA" id="ARBA00022603"/>
    </source>
</evidence>
<dbReference type="GO" id="GO:0032259">
    <property type="term" value="P:methylation"/>
    <property type="evidence" value="ECO:0007669"/>
    <property type="project" value="UniProtKB-KW"/>
</dbReference>
<feature type="domain" description="SET" evidence="5">
    <location>
        <begin position="149"/>
        <end position="270"/>
    </location>
</feature>
<dbReference type="SMART" id="SM00317">
    <property type="entry name" value="SET"/>
    <property type="match status" value="1"/>
</dbReference>
<dbReference type="PROSITE" id="PS50280">
    <property type="entry name" value="SET"/>
    <property type="match status" value="1"/>
</dbReference>
<proteinExistence type="predicted"/>
<dbReference type="Gene3D" id="2.170.270.10">
    <property type="entry name" value="SET domain"/>
    <property type="match status" value="1"/>
</dbReference>
<evidence type="ECO:0000259" key="5">
    <source>
        <dbReference type="PROSITE" id="PS50280"/>
    </source>
</evidence>
<reference evidence="7" key="1">
    <citation type="submission" date="2022-11" db="UniProtKB">
        <authorList>
            <consortium name="WormBaseParasite"/>
        </authorList>
    </citation>
    <scope>IDENTIFICATION</scope>
</reference>
<dbReference type="PANTHER" id="PTHR46307:SF4">
    <property type="entry name" value="G9A, ISOFORM B"/>
    <property type="match status" value="1"/>
</dbReference>
<keyword evidence="3" id="KW-0808">Transferase</keyword>
<dbReference type="WBParaSite" id="ACRNAN_scaffold9535.g8926.t1">
    <property type="protein sequence ID" value="ACRNAN_scaffold9535.g8926.t1"/>
    <property type="gene ID" value="ACRNAN_scaffold9535.g8926"/>
</dbReference>
<dbReference type="InterPro" id="IPR007728">
    <property type="entry name" value="Pre-SET_dom"/>
</dbReference>
<dbReference type="InterPro" id="IPR001214">
    <property type="entry name" value="SET_dom"/>
</dbReference>
<dbReference type="GO" id="GO:0005634">
    <property type="term" value="C:nucleus"/>
    <property type="evidence" value="ECO:0007669"/>
    <property type="project" value="InterPro"/>
</dbReference>
<dbReference type="GO" id="GO:0002039">
    <property type="term" value="F:p53 binding"/>
    <property type="evidence" value="ECO:0007669"/>
    <property type="project" value="InterPro"/>
</dbReference>
<dbReference type="PANTHER" id="PTHR46307">
    <property type="entry name" value="G9A, ISOFORM B"/>
    <property type="match status" value="1"/>
</dbReference>
<evidence type="ECO:0000313" key="7">
    <source>
        <dbReference type="WBParaSite" id="ACRNAN_scaffold9535.g8926.t1"/>
    </source>
</evidence>
<dbReference type="AlphaFoldDB" id="A0A914EMD9"/>
<dbReference type="InterPro" id="IPR043550">
    <property type="entry name" value="EHMT1/EHMT2"/>
</dbReference>